<dbReference type="AlphaFoldDB" id="A0A7K1UQ48"/>
<evidence type="ECO:0000256" key="2">
    <source>
        <dbReference type="SAM" id="Phobius"/>
    </source>
</evidence>
<dbReference type="SMART" id="SM00278">
    <property type="entry name" value="HhH1"/>
    <property type="match status" value="2"/>
</dbReference>
<dbReference type="SUPFAM" id="SSF47781">
    <property type="entry name" value="RuvA domain 2-like"/>
    <property type="match status" value="1"/>
</dbReference>
<keyword evidence="5" id="KW-1185">Reference proteome</keyword>
<reference evidence="4 5" key="1">
    <citation type="submission" date="2019-12" db="EMBL/GenBank/DDBJ databases">
        <title>Nocardia sp. nov. ET3-3 isolated from soil.</title>
        <authorList>
            <person name="Kanchanasin P."/>
            <person name="Tanasupawat S."/>
            <person name="Yuki M."/>
            <person name="Kudo T."/>
        </authorList>
    </citation>
    <scope>NUCLEOTIDE SEQUENCE [LARGE SCALE GENOMIC DNA]</scope>
    <source>
        <strain evidence="4 5">ET3-3</strain>
    </source>
</reference>
<keyword evidence="2" id="KW-1133">Transmembrane helix</keyword>
<dbReference type="Pfam" id="PF12836">
    <property type="entry name" value="HHH_3"/>
    <property type="match status" value="1"/>
</dbReference>
<sequence length="327" mass="34386">MPRLDERSPLQRLTGTHPGRWDEESLDHPTGSERPLVEPDERIAATPAWLSEPCGSVSLWHERLVPERFRGTRWDPGPRGVLVIAAVGLLAILLAGYISLRERPVTQPVPPIASLSEIAPAEPDGSPGDGGSAAPVATAPPAPSAAAQPGRNPLAPTATPAPVSASAPGELVVSVIGVVEHGGLRRFPLGARVADALRAATPRPEADLSTLNLAQPLADGDQIIVARATPRPTTQQVGTTIMNSAHPQPDSPLTSGSPRPTGPPPKINLNTATEADLDTLPGIGPTTAKAILTWRSRHGRFTSIDQLTEIQGIGHSRLNRLRDRVTV</sequence>
<dbReference type="PANTHER" id="PTHR21180">
    <property type="entry name" value="ENDONUCLEASE/EXONUCLEASE/PHOSPHATASE FAMILY DOMAIN-CONTAINING PROTEIN 1"/>
    <property type="match status" value="1"/>
</dbReference>
<feature type="compositionally biased region" description="Low complexity" evidence="1">
    <location>
        <begin position="144"/>
        <end position="165"/>
    </location>
</feature>
<evidence type="ECO:0000259" key="3">
    <source>
        <dbReference type="SMART" id="SM00278"/>
    </source>
</evidence>
<accession>A0A7K1UQ48</accession>
<feature type="region of interest" description="Disordered" evidence="1">
    <location>
        <begin position="1"/>
        <end position="38"/>
    </location>
</feature>
<dbReference type="Proteomes" id="UP000466794">
    <property type="component" value="Unassembled WGS sequence"/>
</dbReference>
<feature type="region of interest" description="Disordered" evidence="1">
    <location>
        <begin position="241"/>
        <end position="270"/>
    </location>
</feature>
<dbReference type="GO" id="GO:0006281">
    <property type="term" value="P:DNA repair"/>
    <property type="evidence" value="ECO:0007669"/>
    <property type="project" value="InterPro"/>
</dbReference>
<feature type="transmembrane region" description="Helical" evidence="2">
    <location>
        <begin position="80"/>
        <end position="100"/>
    </location>
</feature>
<gene>
    <name evidence="4" type="ORF">GPX89_03365</name>
</gene>
<dbReference type="GO" id="GO:0015628">
    <property type="term" value="P:protein secretion by the type II secretion system"/>
    <property type="evidence" value="ECO:0007669"/>
    <property type="project" value="TreeGrafter"/>
</dbReference>
<evidence type="ECO:0000256" key="1">
    <source>
        <dbReference type="SAM" id="MobiDB-lite"/>
    </source>
</evidence>
<keyword evidence="2" id="KW-0472">Membrane</keyword>
<feature type="domain" description="Helix-hairpin-helix DNA-binding motif class 1" evidence="3">
    <location>
        <begin position="275"/>
        <end position="294"/>
    </location>
</feature>
<feature type="compositionally biased region" description="Basic and acidic residues" evidence="1">
    <location>
        <begin position="19"/>
        <end position="38"/>
    </location>
</feature>
<dbReference type="InterPro" id="IPR004509">
    <property type="entry name" value="Competence_ComEA_HhH"/>
</dbReference>
<evidence type="ECO:0000313" key="5">
    <source>
        <dbReference type="Proteomes" id="UP000466794"/>
    </source>
</evidence>
<dbReference type="RefSeq" id="WP_157354986.1">
    <property type="nucleotide sequence ID" value="NZ_WRPP01000001.1"/>
</dbReference>
<evidence type="ECO:0000313" key="4">
    <source>
        <dbReference type="EMBL" id="MVU76279.1"/>
    </source>
</evidence>
<comment type="caution">
    <text evidence="4">The sequence shown here is derived from an EMBL/GenBank/DDBJ whole genome shotgun (WGS) entry which is preliminary data.</text>
</comment>
<feature type="region of interest" description="Disordered" evidence="1">
    <location>
        <begin position="117"/>
        <end position="165"/>
    </location>
</feature>
<dbReference type="EMBL" id="WRPP01000001">
    <property type="protein sequence ID" value="MVU76279.1"/>
    <property type="molecule type" value="Genomic_DNA"/>
</dbReference>
<dbReference type="InterPro" id="IPR051675">
    <property type="entry name" value="Endo/Exo/Phosphatase_dom_1"/>
</dbReference>
<dbReference type="PANTHER" id="PTHR21180:SF32">
    <property type="entry name" value="ENDONUCLEASE_EXONUCLEASE_PHOSPHATASE FAMILY DOMAIN-CONTAINING PROTEIN 1"/>
    <property type="match status" value="1"/>
</dbReference>
<dbReference type="InterPro" id="IPR003583">
    <property type="entry name" value="Hlx-hairpin-Hlx_DNA-bd_motif"/>
</dbReference>
<name>A0A7K1UQ48_9NOCA</name>
<feature type="domain" description="Helix-hairpin-helix DNA-binding motif class 1" evidence="3">
    <location>
        <begin position="305"/>
        <end position="324"/>
    </location>
</feature>
<keyword evidence="4" id="KW-0238">DNA-binding</keyword>
<organism evidence="4 5">
    <name type="scientific">Nocardia terrae</name>
    <dbReference type="NCBI Taxonomy" id="2675851"/>
    <lineage>
        <taxon>Bacteria</taxon>
        <taxon>Bacillati</taxon>
        <taxon>Actinomycetota</taxon>
        <taxon>Actinomycetes</taxon>
        <taxon>Mycobacteriales</taxon>
        <taxon>Nocardiaceae</taxon>
        <taxon>Nocardia</taxon>
    </lineage>
</organism>
<dbReference type="GO" id="GO:0015627">
    <property type="term" value="C:type II protein secretion system complex"/>
    <property type="evidence" value="ECO:0007669"/>
    <property type="project" value="TreeGrafter"/>
</dbReference>
<dbReference type="InterPro" id="IPR010994">
    <property type="entry name" value="RuvA_2-like"/>
</dbReference>
<dbReference type="NCBIfam" id="TIGR00426">
    <property type="entry name" value="competence protein ComEA helix-hairpin-helix repeat region"/>
    <property type="match status" value="1"/>
</dbReference>
<dbReference type="GO" id="GO:0003677">
    <property type="term" value="F:DNA binding"/>
    <property type="evidence" value="ECO:0007669"/>
    <property type="project" value="UniProtKB-KW"/>
</dbReference>
<keyword evidence="2" id="KW-0812">Transmembrane</keyword>
<protein>
    <submittedName>
        <fullName evidence="4">ComEA family DNA-binding protein</fullName>
    </submittedName>
</protein>
<proteinExistence type="predicted"/>
<dbReference type="Gene3D" id="1.10.150.320">
    <property type="entry name" value="Photosystem II 12 kDa extrinsic protein"/>
    <property type="match status" value="1"/>
</dbReference>